<accession>D5ZNQ9</accession>
<name>D5ZNQ9_STRV1</name>
<evidence type="ECO:0000313" key="1">
    <source>
        <dbReference type="EMBL" id="EFE72190.2"/>
    </source>
</evidence>
<organism evidence="1 2">
    <name type="scientific">Streptomyces viridosporus (strain ATCC 14672 / DSM 40746 / JCM 4963 / KCTC 9882 / NRRL B-12104 / FH 1290)</name>
    <name type="common">Streptomyces ghanaensis</name>
    <dbReference type="NCBI Taxonomy" id="566461"/>
    <lineage>
        <taxon>Bacteria</taxon>
        <taxon>Bacillati</taxon>
        <taxon>Actinomycetota</taxon>
        <taxon>Actinomycetes</taxon>
        <taxon>Kitasatosporales</taxon>
        <taxon>Streptomycetaceae</taxon>
        <taxon>Streptomyces</taxon>
    </lineage>
</organism>
<evidence type="ECO:0000313" key="2">
    <source>
        <dbReference type="Proteomes" id="UP000003824"/>
    </source>
</evidence>
<reference evidence="2" key="1">
    <citation type="submission" date="2008-12" db="EMBL/GenBank/DDBJ databases">
        <title>Annotation of Streptomyces ghanaensis ATCC 14672.</title>
        <authorList>
            <consortium name="The Broad Institute Genome Sequencing Platform"/>
            <consortium name="Broad Institute Microbial Sequencing Center"/>
            <person name="Fischbach M."/>
            <person name="Ward D."/>
            <person name="Young S."/>
            <person name="Kodira C.D."/>
            <person name="Zeng Q."/>
            <person name="Koehrsen M."/>
            <person name="Godfrey P."/>
            <person name="Alvarado L."/>
            <person name="Berlin A.M."/>
            <person name="Borenstein D."/>
            <person name="Chen Z."/>
            <person name="Engels R."/>
            <person name="Freedman E."/>
            <person name="Gellesch M."/>
            <person name="Goldberg J."/>
            <person name="Griggs A."/>
            <person name="Gujja S."/>
            <person name="Heiman D.I."/>
            <person name="Hepburn T.A."/>
            <person name="Howarth C."/>
            <person name="Jen D."/>
            <person name="Larson L."/>
            <person name="Lewis B."/>
            <person name="Mehta T."/>
            <person name="Park D."/>
            <person name="Pearson M."/>
            <person name="Roberts A."/>
            <person name="Saif S."/>
            <person name="Shea T.D."/>
            <person name="Shenoy N."/>
            <person name="Sisk P."/>
            <person name="Stolte C."/>
            <person name="Sykes S.N."/>
            <person name="Walk T."/>
            <person name="White J."/>
            <person name="Yandava C."/>
            <person name="Straight P."/>
            <person name="Clardy J."/>
            <person name="Hung D."/>
            <person name="Kolter R."/>
            <person name="Mekalanos J."/>
            <person name="Walker S."/>
            <person name="Walsh C.T."/>
            <person name="Wieland B.L.C."/>
            <person name="Ilzarbe M."/>
            <person name="Galagan J."/>
            <person name="Nusbaum C."/>
            <person name="Birren B."/>
        </authorList>
    </citation>
    <scope>NUCLEOTIDE SEQUENCE [LARGE SCALE GENOMIC DNA]</scope>
    <source>
        <strain evidence="2">ATCC 14672 / DSM 40746 / JCM 4963 / KCTC 9882 / NRRL B-12104 / FH 1290</strain>
    </source>
</reference>
<sequence length="106" mass="11660">MVAKTDSINGNANLLVEIAGLLHEGRPDAELTTLARKPRAHEDVARQVERFAEFAGDQFLDTMALFAALSTRLRTVGGNFAEIEDETARRFLEAVLDGRYVSPGTR</sequence>
<dbReference type="eggNOG" id="ENOG50344TP">
    <property type="taxonomic scope" value="Bacteria"/>
</dbReference>
<dbReference type="AlphaFoldDB" id="D5ZNQ9"/>
<dbReference type="Proteomes" id="UP000003824">
    <property type="component" value="Unassembled WGS sequence"/>
</dbReference>
<protein>
    <submittedName>
        <fullName evidence="1">Uncharacterized protein</fullName>
    </submittedName>
</protein>
<dbReference type="EMBL" id="DS999641">
    <property type="protein sequence ID" value="EFE72190.2"/>
    <property type="molecule type" value="Genomic_DNA"/>
</dbReference>
<proteinExistence type="predicted"/>
<gene>
    <name evidence="1" type="ORF">SSFG_07425</name>
</gene>